<dbReference type="Proteomes" id="UP000292958">
    <property type="component" value="Unassembled WGS sequence"/>
</dbReference>
<evidence type="ECO:0000256" key="1">
    <source>
        <dbReference type="ARBA" id="ARBA00004496"/>
    </source>
</evidence>
<dbReference type="NCBIfam" id="NF002293">
    <property type="entry name" value="PRK01220.1"/>
    <property type="match status" value="1"/>
</dbReference>
<dbReference type="Pfam" id="PF06857">
    <property type="entry name" value="ACP"/>
    <property type="match status" value="1"/>
</dbReference>
<dbReference type="OrthoDB" id="120290at2"/>
<proteinExistence type="inferred from homology"/>
<keyword evidence="2" id="KW-0963">Cytoplasm</keyword>
<dbReference type="GO" id="GO:0005737">
    <property type="term" value="C:cytoplasm"/>
    <property type="evidence" value="ECO:0007669"/>
    <property type="project" value="UniProtKB-SubCell"/>
</dbReference>
<comment type="subcellular location">
    <subcellularLocation>
        <location evidence="1">Cytoplasm</location>
    </subcellularLocation>
</comment>
<dbReference type="InterPro" id="IPR023439">
    <property type="entry name" value="Mal_deCO2ase/Cit_lyase_ACP"/>
</dbReference>
<reference evidence="6 7" key="1">
    <citation type="submission" date="2019-02" db="EMBL/GenBank/DDBJ databases">
        <title>Genomic Encyclopedia of Archaeal and Bacterial Type Strains, Phase II (KMG-II): from individual species to whole genera.</title>
        <authorList>
            <person name="Goeker M."/>
        </authorList>
    </citation>
    <scope>NUCLEOTIDE SEQUENCE [LARGE SCALE GENOMIC DNA]</scope>
    <source>
        <strain evidence="6 7">DSM 18101</strain>
    </source>
</reference>
<dbReference type="HAMAP" id="MF_00710">
    <property type="entry name" value="Malonate_deCO2ase_dsu"/>
    <property type="match status" value="1"/>
</dbReference>
<evidence type="ECO:0000256" key="2">
    <source>
        <dbReference type="ARBA" id="ARBA00022490"/>
    </source>
</evidence>
<dbReference type="AlphaFoldDB" id="A0A4Q7YWX5"/>
<organism evidence="6 7">
    <name type="scientific">Edaphobacter modestus</name>
    <dbReference type="NCBI Taxonomy" id="388466"/>
    <lineage>
        <taxon>Bacteria</taxon>
        <taxon>Pseudomonadati</taxon>
        <taxon>Acidobacteriota</taxon>
        <taxon>Terriglobia</taxon>
        <taxon>Terriglobales</taxon>
        <taxon>Acidobacteriaceae</taxon>
        <taxon>Edaphobacter</taxon>
    </lineage>
</organism>
<keyword evidence="3 5" id="KW-0597">Phosphoprotein</keyword>
<comment type="PTM">
    <text evidence="5">Covalently binds the prosthetic group of malonate decarboxylase.</text>
</comment>
<evidence type="ECO:0000313" key="6">
    <source>
        <dbReference type="EMBL" id="RZU42208.1"/>
    </source>
</evidence>
<protein>
    <recommendedName>
        <fullName evidence="4">Malonate decarboxylase acyl carrier protein</fullName>
    </recommendedName>
</protein>
<feature type="modified residue" description="O-(phosphoribosyl dephospho-coenzyme A)serine" evidence="5">
    <location>
        <position position="26"/>
    </location>
</feature>
<comment type="caution">
    <text evidence="6">The sequence shown here is derived from an EMBL/GenBank/DDBJ whole genome shotgun (WGS) entry which is preliminary data.</text>
</comment>
<evidence type="ECO:0000256" key="3">
    <source>
        <dbReference type="ARBA" id="ARBA00022553"/>
    </source>
</evidence>
<name>A0A4Q7YWX5_9BACT</name>
<keyword evidence="7" id="KW-1185">Reference proteome</keyword>
<dbReference type="EMBL" id="SHKW01000001">
    <property type="protein sequence ID" value="RZU42208.1"/>
    <property type="molecule type" value="Genomic_DNA"/>
</dbReference>
<dbReference type="RefSeq" id="WP_130419998.1">
    <property type="nucleotide sequence ID" value="NZ_SHKW01000001.1"/>
</dbReference>
<dbReference type="InterPro" id="IPR009662">
    <property type="entry name" value="Malonate_deCO2ase_dsu"/>
</dbReference>
<dbReference type="NCBIfam" id="TIGR03130">
    <property type="entry name" value="malonate_delta"/>
    <property type="match status" value="1"/>
</dbReference>
<evidence type="ECO:0000313" key="7">
    <source>
        <dbReference type="Proteomes" id="UP000292958"/>
    </source>
</evidence>
<gene>
    <name evidence="6" type="ORF">BDD14_3760</name>
</gene>
<sequence>MEQIEFHYPAARRAVKQRAHVGVVGSGDMEVIFEPSAQDGAHVSITTSVNGYRDTWKAVFDRFFSRFDGAVNIHINDAGATPGSVLLRLEQAVEVTEQ</sequence>
<accession>A0A4Q7YWX5</accession>
<evidence type="ECO:0000256" key="5">
    <source>
        <dbReference type="PIRSR" id="PIRSR609662-50"/>
    </source>
</evidence>
<evidence type="ECO:0000256" key="4">
    <source>
        <dbReference type="NCBIfam" id="TIGR03130"/>
    </source>
</evidence>